<dbReference type="GO" id="GO:0016747">
    <property type="term" value="F:acyltransferase activity, transferring groups other than amino-acyl groups"/>
    <property type="evidence" value="ECO:0007669"/>
    <property type="project" value="InterPro"/>
</dbReference>
<reference evidence="3 4" key="1">
    <citation type="journal article" date="2018" name="Front. Microbiol.">
        <title>Genome-Wide Analysis of Corynespora cassiicola Leaf Fall Disease Putative Effectors.</title>
        <authorList>
            <person name="Lopez D."/>
            <person name="Ribeiro S."/>
            <person name="Label P."/>
            <person name="Fumanal B."/>
            <person name="Venisse J.S."/>
            <person name="Kohler A."/>
            <person name="de Oliveira R.R."/>
            <person name="Labutti K."/>
            <person name="Lipzen A."/>
            <person name="Lail K."/>
            <person name="Bauer D."/>
            <person name="Ohm R.A."/>
            <person name="Barry K.W."/>
            <person name="Spatafora J."/>
            <person name="Grigoriev I.V."/>
            <person name="Martin F.M."/>
            <person name="Pujade-Renaud V."/>
        </authorList>
    </citation>
    <scope>NUCLEOTIDE SEQUENCE [LARGE SCALE GENOMIC DNA]</scope>
    <source>
        <strain evidence="3 4">Philippines</strain>
    </source>
</reference>
<dbReference type="Proteomes" id="UP000240883">
    <property type="component" value="Unassembled WGS sequence"/>
</dbReference>
<feature type="domain" description="N-acetyltransferase" evidence="2">
    <location>
        <begin position="63"/>
        <end position="229"/>
    </location>
</feature>
<dbReference type="PROSITE" id="PS51186">
    <property type="entry name" value="GNAT"/>
    <property type="match status" value="1"/>
</dbReference>
<dbReference type="PANTHER" id="PTHR42791:SF1">
    <property type="entry name" value="N-ACETYLTRANSFERASE DOMAIN-CONTAINING PROTEIN"/>
    <property type="match status" value="1"/>
</dbReference>
<keyword evidence="3" id="KW-0012">Acyltransferase</keyword>
<gene>
    <name evidence="3" type="ORF">BS50DRAFT_593357</name>
</gene>
<dbReference type="PANTHER" id="PTHR42791">
    <property type="entry name" value="GNAT FAMILY ACETYLTRANSFERASE"/>
    <property type="match status" value="1"/>
</dbReference>
<dbReference type="Pfam" id="PF00583">
    <property type="entry name" value="Acetyltransf_1"/>
    <property type="match status" value="1"/>
</dbReference>
<dbReference type="SUPFAM" id="SSF55729">
    <property type="entry name" value="Acyl-CoA N-acyltransferases (Nat)"/>
    <property type="match status" value="1"/>
</dbReference>
<sequence length="232" mass="26466">MSPSYTLCDAEPSDSGDIAHLFALSWTSGFTQLQFGNIDPPILAAEMTPRIAEHMEKPQIRYLVMRNPKTQKAVAVAQWRLPSTDEEDEAEQSTAEKEERQNFEDEAYRNKLPEKSNKDLIMEFTLGLRRLRDRTIKGQKHWHQVLENIATHPEHRGHGLASTLIRWVFPLADDQGALVYLDTATDNEAMRLYKKLGFEIQDTETIQDLSLYGGDGSHSHAALIRYPQNTTE</sequence>
<dbReference type="AlphaFoldDB" id="A0A2T2N6G9"/>
<dbReference type="STRING" id="1448308.A0A2T2N6G9"/>
<dbReference type="InterPro" id="IPR016181">
    <property type="entry name" value="Acyl_CoA_acyltransferase"/>
</dbReference>
<name>A0A2T2N6G9_CORCC</name>
<dbReference type="OrthoDB" id="410198at2759"/>
<dbReference type="CDD" id="cd04301">
    <property type="entry name" value="NAT_SF"/>
    <property type="match status" value="1"/>
</dbReference>
<organism evidence="3 4">
    <name type="scientific">Corynespora cassiicola Philippines</name>
    <dbReference type="NCBI Taxonomy" id="1448308"/>
    <lineage>
        <taxon>Eukaryota</taxon>
        <taxon>Fungi</taxon>
        <taxon>Dikarya</taxon>
        <taxon>Ascomycota</taxon>
        <taxon>Pezizomycotina</taxon>
        <taxon>Dothideomycetes</taxon>
        <taxon>Pleosporomycetidae</taxon>
        <taxon>Pleosporales</taxon>
        <taxon>Corynesporascaceae</taxon>
        <taxon>Corynespora</taxon>
    </lineage>
</organism>
<feature type="region of interest" description="Disordered" evidence="1">
    <location>
        <begin position="80"/>
        <end position="110"/>
    </location>
</feature>
<evidence type="ECO:0000259" key="2">
    <source>
        <dbReference type="PROSITE" id="PS51186"/>
    </source>
</evidence>
<dbReference type="InterPro" id="IPR000182">
    <property type="entry name" value="GNAT_dom"/>
</dbReference>
<dbReference type="Gene3D" id="3.40.630.30">
    <property type="match status" value="1"/>
</dbReference>
<keyword evidence="3" id="KW-0808">Transferase</keyword>
<evidence type="ECO:0000256" key="1">
    <source>
        <dbReference type="SAM" id="MobiDB-lite"/>
    </source>
</evidence>
<dbReference type="EMBL" id="KZ678146">
    <property type="protein sequence ID" value="PSN61014.1"/>
    <property type="molecule type" value="Genomic_DNA"/>
</dbReference>
<dbReference type="InterPro" id="IPR052523">
    <property type="entry name" value="Trichothecene_AcTrans"/>
</dbReference>
<proteinExistence type="predicted"/>
<feature type="compositionally biased region" description="Basic and acidic residues" evidence="1">
    <location>
        <begin position="94"/>
        <end position="110"/>
    </location>
</feature>
<accession>A0A2T2N6G9</accession>
<evidence type="ECO:0000313" key="4">
    <source>
        <dbReference type="Proteomes" id="UP000240883"/>
    </source>
</evidence>
<keyword evidence="4" id="KW-1185">Reference proteome</keyword>
<protein>
    <submittedName>
        <fullName evidence="3">Acyl-CoA N-acyltransferase</fullName>
    </submittedName>
</protein>
<evidence type="ECO:0000313" key="3">
    <source>
        <dbReference type="EMBL" id="PSN61014.1"/>
    </source>
</evidence>